<keyword evidence="3" id="KW-1185">Reference proteome</keyword>
<keyword evidence="1" id="KW-0472">Membrane</keyword>
<dbReference type="OrthoDB" id="3210850at2759"/>
<evidence type="ECO:0000313" key="3">
    <source>
        <dbReference type="Proteomes" id="UP000800200"/>
    </source>
</evidence>
<gene>
    <name evidence="2" type="ORF">K469DRAFT_254506</name>
</gene>
<keyword evidence="1" id="KW-0812">Transmembrane</keyword>
<feature type="transmembrane region" description="Helical" evidence="1">
    <location>
        <begin position="121"/>
        <end position="143"/>
    </location>
</feature>
<reference evidence="2" key="1">
    <citation type="journal article" date="2020" name="Stud. Mycol.">
        <title>101 Dothideomycetes genomes: a test case for predicting lifestyles and emergence of pathogens.</title>
        <authorList>
            <person name="Haridas S."/>
            <person name="Albert R."/>
            <person name="Binder M."/>
            <person name="Bloem J."/>
            <person name="Labutti K."/>
            <person name="Salamov A."/>
            <person name="Andreopoulos B."/>
            <person name="Baker S."/>
            <person name="Barry K."/>
            <person name="Bills G."/>
            <person name="Bluhm B."/>
            <person name="Cannon C."/>
            <person name="Castanera R."/>
            <person name="Culley D."/>
            <person name="Daum C."/>
            <person name="Ezra D."/>
            <person name="Gonzalez J."/>
            <person name="Henrissat B."/>
            <person name="Kuo A."/>
            <person name="Liang C."/>
            <person name="Lipzen A."/>
            <person name="Lutzoni F."/>
            <person name="Magnuson J."/>
            <person name="Mondo S."/>
            <person name="Nolan M."/>
            <person name="Ohm R."/>
            <person name="Pangilinan J."/>
            <person name="Park H.-J."/>
            <person name="Ramirez L."/>
            <person name="Alfaro M."/>
            <person name="Sun H."/>
            <person name="Tritt A."/>
            <person name="Yoshinaga Y."/>
            <person name="Zwiers L.-H."/>
            <person name="Turgeon B."/>
            <person name="Goodwin S."/>
            <person name="Spatafora J."/>
            <person name="Crous P."/>
            <person name="Grigoriev I."/>
        </authorList>
    </citation>
    <scope>NUCLEOTIDE SEQUENCE</scope>
    <source>
        <strain evidence="2">CBS 207.26</strain>
    </source>
</reference>
<dbReference type="EMBL" id="ML994651">
    <property type="protein sequence ID" value="KAF2181640.1"/>
    <property type="molecule type" value="Genomic_DNA"/>
</dbReference>
<feature type="transmembrane region" description="Helical" evidence="1">
    <location>
        <begin position="79"/>
        <end position="101"/>
    </location>
</feature>
<sequence>MATVVPNWLTICFNLDTVLPSWKGKRHLQNSTRPSKPTNAPPVVYGESQASRTIYTVVSLVCMLLLAAMIGFRAKQPSVCHSAIVICLTFYVGSKATMYTFLVERAHAMKAPYMRRTHDWIWLGGMFMITTGFGSIAICGFLWPIADLSPNDGRCRIGLPIKVTVSLLTFDITINMALTGTFIYLLRPLLRFGGISNSAVPASRFTKGNRRILKSAGRRNSADVYPLNQNFLKAIKALLRKSIIGSVLVMLPTVGNLAALYSLKGRELGWLCLTICTFDGKSWMEFGAFSRRGLFTYNYGLLQPNTKRIAVTWAVVVIHWLTVGSTKVEERALAMLVQPDTASNASAGPAISLRGYGHSVQDHTAAPALDSERLTPLERPFVRLDNDFAKYNHTPK</sequence>
<evidence type="ECO:0000256" key="1">
    <source>
        <dbReference type="SAM" id="Phobius"/>
    </source>
</evidence>
<feature type="transmembrane region" description="Helical" evidence="1">
    <location>
        <begin position="53"/>
        <end position="72"/>
    </location>
</feature>
<evidence type="ECO:0000313" key="2">
    <source>
        <dbReference type="EMBL" id="KAF2181640.1"/>
    </source>
</evidence>
<dbReference type="PANTHER" id="PTHR38848:SF3">
    <property type="entry name" value="G-PROTEIN COUPLED RECEPTORS FAMILY 3 PROFILE DOMAIN-CONTAINING PROTEIN"/>
    <property type="match status" value="1"/>
</dbReference>
<dbReference type="AlphaFoldDB" id="A0A6A6DUH8"/>
<accession>A0A6A6DUH8</accession>
<dbReference type="PANTHER" id="PTHR38848">
    <property type="entry name" value="G-PROTEIN COUPLED RECEPTORS FAMILY 3 PROFILE DOMAIN-CONTAINING PROTEIN"/>
    <property type="match status" value="1"/>
</dbReference>
<dbReference type="Proteomes" id="UP000800200">
    <property type="component" value="Unassembled WGS sequence"/>
</dbReference>
<name>A0A6A6DUH8_9PEZI</name>
<organism evidence="2 3">
    <name type="scientific">Zopfia rhizophila CBS 207.26</name>
    <dbReference type="NCBI Taxonomy" id="1314779"/>
    <lineage>
        <taxon>Eukaryota</taxon>
        <taxon>Fungi</taxon>
        <taxon>Dikarya</taxon>
        <taxon>Ascomycota</taxon>
        <taxon>Pezizomycotina</taxon>
        <taxon>Dothideomycetes</taxon>
        <taxon>Dothideomycetes incertae sedis</taxon>
        <taxon>Zopfiaceae</taxon>
        <taxon>Zopfia</taxon>
    </lineage>
</organism>
<feature type="transmembrane region" description="Helical" evidence="1">
    <location>
        <begin position="163"/>
        <end position="186"/>
    </location>
</feature>
<proteinExistence type="predicted"/>
<protein>
    <submittedName>
        <fullName evidence="2">Uncharacterized protein</fullName>
    </submittedName>
</protein>
<keyword evidence="1" id="KW-1133">Transmembrane helix</keyword>